<evidence type="ECO:0000256" key="4">
    <source>
        <dbReference type="ARBA" id="ARBA00011907"/>
    </source>
</evidence>
<dbReference type="InterPro" id="IPR000436">
    <property type="entry name" value="Sushi_SCR_CCP_dom"/>
</dbReference>
<dbReference type="PRINTS" id="PR00722">
    <property type="entry name" value="CHYMOTRYPSIN"/>
</dbReference>
<dbReference type="GO" id="GO:0006958">
    <property type="term" value="P:complement activation, classical pathway"/>
    <property type="evidence" value="ECO:0007669"/>
    <property type="project" value="UniProtKB-KW"/>
</dbReference>
<evidence type="ECO:0000313" key="33">
    <source>
        <dbReference type="Proteomes" id="UP000246464"/>
    </source>
</evidence>
<dbReference type="Gene3D" id="2.10.25.10">
    <property type="entry name" value="Laminin"/>
    <property type="match status" value="1"/>
</dbReference>
<evidence type="ECO:0000256" key="23">
    <source>
        <dbReference type="ARBA" id="ARBA00093536"/>
    </source>
</evidence>
<dbReference type="SMART" id="SM00020">
    <property type="entry name" value="Tryp_SPc"/>
    <property type="match status" value="1"/>
</dbReference>
<evidence type="ECO:0000256" key="16">
    <source>
        <dbReference type="ARBA" id="ARBA00022825"/>
    </source>
</evidence>
<dbReference type="InterPro" id="IPR013106">
    <property type="entry name" value="Ig_V-set"/>
</dbReference>
<evidence type="ECO:0000256" key="19">
    <source>
        <dbReference type="ARBA" id="ARBA00023157"/>
    </source>
</evidence>
<sequence length="1148" mass="126366">MFHRNRRHLLLHQWISSLTDTFNPEMEQTFSIIWFLLVSVCECWPLPDSEPLMHGEVQSPQYPQPYPANLLEQWDLSVPEGFQIRLTFTHMDIEASAGCYYDSLTVLYDNKVLGKFCGHENSADGHHPGNQPIVSPGNRLTLIFQTDKTNPEHHQNVGFSAHYQAMDIDECSAPAAGDGSGPLCTQICLNTLGSYLCSCHHGYELRSDQRTCLLSCAGGIFDEPEGFLFSPGYPNSPPHAVSCQYIISVESGFIVSLNFSDNFHIESADTQQGPSCLHHWLQLIVPDRDSMKLCGSKSPGLIVTNSNTVKLDYHTDDEGLSNGWSLDYSTHRTQCPFPGNVAEGRVTPILTEYFYRDYIFVRCDQGYKLMMDSQEIDSFSTMCQSNGRWHLPLPECHIIDCGEPAPLLNGGVTFLSGFQNQHRSVVQYHCNEPFYSLLGGVNASFTCEADRKWRSNHDVVVSPTCIPVCGKPTQHLTGYQRIIGGSIAPDHSIPWQVLLNVDGQRGGGMVIGDRWIMTAAHVVKNDGIAVSNDTVRVYMGLTDVQILLASPVHAASVHIHPGYDNPSRTDYNNDIALIKLQKAITFSSSVMPICLPAQDASYVTGMMGLVSGFGITEINNRRILTNKLKYVQLPVVEQEVCSESIHLYKKKRNNIPNLTNNMFCAGVPEGGRDSCQGDSGSPYAQSENGHFWAAGIVSWGIDCGQQGTFGVYTKVSNYVDWIQKTINAYCVTRNSDGVADVVLSCTLVDEGVGLGGMGAAFSRTPATLVFRDVPVAPDESLEMLTPFVPSSVPDPDLILFEAKVSSVEIPSADVLLHADCNEQEVLCEISRYTPHGSQEGSDPAYFMVSLNVEAAEFSTCLILQTVMAEKDPTTLVQKKLGLPLSQSGSLLTEVIFLVFSHIKSVSAPLRADVLLNCGFKQHEIPLSQEVAIEWRLQHRGKGHKVLEMRTRLDDAEGHTVVSAERRGSSMDAAQVVGEGNVSVTLSKLKVLDAGIYICTVRLGLFHAQQVIELHVVQLPNVSLSEEKLVLKTKSPQTLSCHCNKYYPLDAQMEWLSLSPTDTEPVVLPDQGSLSSHRQHGDGTYSLSSHLSVPPSVSPGTKITCRVSHPALDAPLSVSVVVQSPEADSYLWVLGFLIITVLFFYQVMR</sequence>
<keyword evidence="20" id="KW-0325">Glycoprotein</keyword>
<evidence type="ECO:0000259" key="30">
    <source>
        <dbReference type="PROSITE" id="PS50835"/>
    </source>
</evidence>
<feature type="transmembrane region" description="Helical" evidence="27">
    <location>
        <begin position="1128"/>
        <end position="1147"/>
    </location>
</feature>
<keyword evidence="13" id="KW-0677">Repeat</keyword>
<dbReference type="CDD" id="cd00054">
    <property type="entry name" value="EGF_CA"/>
    <property type="match status" value="1"/>
</dbReference>
<dbReference type="InterPro" id="IPR035914">
    <property type="entry name" value="Sperma_CUB_dom_sf"/>
</dbReference>
<protein>
    <recommendedName>
        <fullName evidence="4">complement subcomponent C1r</fullName>
        <ecNumber evidence="4">3.4.21.41</ecNumber>
    </recommendedName>
</protein>
<keyword evidence="27" id="KW-1133">Transmembrane helix</keyword>
<dbReference type="InterPro" id="IPR009003">
    <property type="entry name" value="Peptidase_S1_PA"/>
</dbReference>
<dbReference type="SMART" id="SM00032">
    <property type="entry name" value="CCP"/>
    <property type="match status" value="2"/>
</dbReference>
<evidence type="ECO:0000259" key="28">
    <source>
        <dbReference type="PROSITE" id="PS01180"/>
    </source>
</evidence>
<keyword evidence="15" id="KW-0068">Autocatalytic cleavage</keyword>
<feature type="domain" description="CUB" evidence="28">
    <location>
        <begin position="216"/>
        <end position="331"/>
    </location>
</feature>
<feature type="domain" description="Peptidase S1" evidence="29">
    <location>
        <begin position="482"/>
        <end position="727"/>
    </location>
</feature>
<dbReference type="SUPFAM" id="SSF57196">
    <property type="entry name" value="EGF/Laminin"/>
    <property type="match status" value="1"/>
</dbReference>
<evidence type="ECO:0000256" key="21">
    <source>
        <dbReference type="ARBA" id="ARBA00024195"/>
    </source>
</evidence>
<dbReference type="InterPro" id="IPR018097">
    <property type="entry name" value="EGF_Ca-bd_CS"/>
</dbReference>
<dbReference type="CDD" id="cd00190">
    <property type="entry name" value="Tryp_SPc"/>
    <property type="match status" value="1"/>
</dbReference>
<dbReference type="GO" id="GO:0031638">
    <property type="term" value="P:zymogen activation"/>
    <property type="evidence" value="ECO:0007669"/>
    <property type="project" value="TreeGrafter"/>
</dbReference>
<keyword evidence="16" id="KW-0720">Serine protease</keyword>
<dbReference type="PROSITE" id="PS50835">
    <property type="entry name" value="IG_LIKE"/>
    <property type="match status" value="2"/>
</dbReference>
<keyword evidence="33" id="KW-1185">Reference proteome</keyword>
<feature type="region of interest" description="Disordered" evidence="26">
    <location>
        <begin position="1069"/>
        <end position="1093"/>
    </location>
</feature>
<dbReference type="SUPFAM" id="SSF48726">
    <property type="entry name" value="Immunoglobulin"/>
    <property type="match status" value="2"/>
</dbReference>
<feature type="domain" description="Ig-like" evidence="30">
    <location>
        <begin position="872"/>
        <end position="1000"/>
    </location>
</feature>
<dbReference type="InterPro" id="IPR001314">
    <property type="entry name" value="Peptidase_S1A"/>
</dbReference>
<keyword evidence="27" id="KW-0812">Transmembrane</keyword>
<evidence type="ECO:0000256" key="22">
    <source>
        <dbReference type="ARBA" id="ARBA00093383"/>
    </source>
</evidence>
<evidence type="ECO:0000256" key="3">
    <source>
        <dbReference type="ARBA" id="ARBA00004613"/>
    </source>
</evidence>
<comment type="function">
    <text evidence="22">Serine protease component of the complement C1 complex, a multiprotein complex that initiates the classical pathway of the complement system, a cascade of proteins that leads to phagocytosis and breakdown of pathogens and signaling that strengthens the adaptive immune system. C1R catalyzes the first enzymatic step in the classical complement pathway: it is activated by the C1Q subcomplex of the C1 complex, which associates with IgG or IgM immunoglobulins complexed with antigens to form antigen-antibody complexes on the surface of pathogens. Immunoglobulin-binding promotes the autocatalytic cleavage and activation of C1R. Activated C1R then cleaves and activates C1S, the second protease of the classical complement pathway. It is unclear if C1R activates C1S within single, strained C1 complexes or between neighboring C1 complexes on surfaces.</text>
</comment>
<dbReference type="PROSITE" id="PS00135">
    <property type="entry name" value="TRYPSIN_SER"/>
    <property type="match status" value="1"/>
</dbReference>
<gene>
    <name evidence="32" type="ORF">SMAX5B_012036</name>
</gene>
<reference evidence="32 33" key="1">
    <citation type="submission" date="2017-12" db="EMBL/GenBank/DDBJ databases">
        <title>Integrating genomic resources of turbot (Scophthalmus maximus) in depth evaluation of genetic and physical mapping variation across individuals.</title>
        <authorList>
            <person name="Martinez P."/>
        </authorList>
    </citation>
    <scope>NUCLEOTIDE SEQUENCE [LARGE SCALE GENOMIC DNA]</scope>
</reference>
<dbReference type="Pfam" id="PF00089">
    <property type="entry name" value="Trypsin"/>
    <property type="match status" value="1"/>
</dbReference>
<dbReference type="Pfam" id="PF00084">
    <property type="entry name" value="Sushi"/>
    <property type="match status" value="2"/>
</dbReference>
<accession>A0A2U9AXS7</accession>
<dbReference type="FunFam" id="2.10.25.10:FF:000059">
    <property type="entry name" value="Mannan-binding lectin serine protease 1"/>
    <property type="match status" value="1"/>
</dbReference>
<dbReference type="InterPro" id="IPR003599">
    <property type="entry name" value="Ig_sub"/>
</dbReference>
<keyword evidence="12" id="KW-0732">Signal</keyword>
<evidence type="ECO:0000256" key="1">
    <source>
        <dbReference type="ARBA" id="ARBA00001057"/>
    </source>
</evidence>
<dbReference type="SMART" id="SM00179">
    <property type="entry name" value="EGF_CA"/>
    <property type="match status" value="1"/>
</dbReference>
<keyword evidence="18" id="KW-0180">Complement pathway</keyword>
<feature type="domain" description="Sushi" evidence="31">
    <location>
        <begin position="333"/>
        <end position="398"/>
    </location>
</feature>
<evidence type="ECO:0000256" key="17">
    <source>
        <dbReference type="ARBA" id="ARBA00022859"/>
    </source>
</evidence>
<comment type="similarity">
    <text evidence="21">Belongs to the peptidase S1 family. CLIP subfamily.</text>
</comment>
<evidence type="ECO:0000256" key="15">
    <source>
        <dbReference type="ARBA" id="ARBA00022813"/>
    </source>
</evidence>
<dbReference type="SMART" id="SM00181">
    <property type="entry name" value="EGF"/>
    <property type="match status" value="1"/>
</dbReference>
<evidence type="ECO:0000256" key="13">
    <source>
        <dbReference type="ARBA" id="ARBA00022737"/>
    </source>
</evidence>
<evidence type="ECO:0000256" key="24">
    <source>
        <dbReference type="PROSITE-ProRule" id="PRU00059"/>
    </source>
</evidence>
<feature type="domain" description="Sushi" evidence="31">
    <location>
        <begin position="399"/>
        <end position="467"/>
    </location>
</feature>
<dbReference type="SUPFAM" id="SSF50494">
    <property type="entry name" value="Trypsin-like serine proteases"/>
    <property type="match status" value="1"/>
</dbReference>
<name>A0A2U9AXS7_SCOMX</name>
<dbReference type="FunFam" id="2.40.10.10:FF:000068">
    <property type="entry name" value="transmembrane protease serine 2"/>
    <property type="match status" value="1"/>
</dbReference>
<dbReference type="SUPFAM" id="SSF57535">
    <property type="entry name" value="Complement control module/SCR domain"/>
    <property type="match status" value="2"/>
</dbReference>
<dbReference type="PROSITE" id="PS01180">
    <property type="entry name" value="CUB"/>
    <property type="match status" value="2"/>
</dbReference>
<evidence type="ECO:0000256" key="8">
    <source>
        <dbReference type="ARBA" id="ARBA00022588"/>
    </source>
</evidence>
<keyword evidence="7" id="KW-0597">Phosphoprotein</keyword>
<evidence type="ECO:0000256" key="2">
    <source>
        <dbReference type="ARBA" id="ARBA00004241"/>
    </source>
</evidence>
<dbReference type="InterPro" id="IPR003597">
    <property type="entry name" value="Ig_C1-set"/>
</dbReference>
<dbReference type="Gene3D" id="2.10.70.10">
    <property type="entry name" value="Complement Module, domain 1"/>
    <property type="match status" value="2"/>
</dbReference>
<dbReference type="PROSITE" id="PS50240">
    <property type="entry name" value="TRYPSIN_DOM"/>
    <property type="match status" value="1"/>
</dbReference>
<dbReference type="FunFam" id="2.10.70.10:FF:000016">
    <property type="entry name" value="Mannan-binding lectin serine protease 1"/>
    <property type="match status" value="1"/>
</dbReference>
<evidence type="ECO:0000259" key="31">
    <source>
        <dbReference type="PROSITE" id="PS50923"/>
    </source>
</evidence>
<keyword evidence="8" id="KW-0399">Innate immunity</keyword>
<dbReference type="SMART" id="SM00407">
    <property type="entry name" value="IGc1"/>
    <property type="match status" value="1"/>
</dbReference>
<dbReference type="Pfam" id="PF07654">
    <property type="entry name" value="C1-set"/>
    <property type="match status" value="1"/>
</dbReference>
<proteinExistence type="inferred from homology"/>
<comment type="subunit">
    <text evidence="23">Core component of the complement C1 complex, a calcium-dependent complex composed of 1 molecule of the C1Q subcomplex, 2 molecules of C1R and 2 molecules of C1S. The C1Q subcomplex is composed 18 subunits: 3 chains of C1QA, C1QB, and C1QC trimerize to form 6 collagen-like triple helices connected to six globular ligand-recognition modules. Within the C1 complex, C1R is a dimer of identical chains, each of which is activated by cleavage into two chains, heavy and light, connected by disulfide bonds.</text>
</comment>
<dbReference type="InterPro" id="IPR043504">
    <property type="entry name" value="Peptidase_S1_PA_chymotrypsin"/>
</dbReference>
<dbReference type="FunFam" id="2.40.10.10:FF:000002">
    <property type="entry name" value="Transmembrane protease serine"/>
    <property type="match status" value="1"/>
</dbReference>
<dbReference type="Proteomes" id="UP000246464">
    <property type="component" value="Chromosome 1"/>
</dbReference>
<keyword evidence="11" id="KW-0479">Metal-binding</keyword>
<dbReference type="InterPro" id="IPR033116">
    <property type="entry name" value="TRYPSIN_SER"/>
</dbReference>
<dbReference type="STRING" id="52904.ENSSMAP00000018634"/>
<evidence type="ECO:0000256" key="5">
    <source>
        <dbReference type="ARBA" id="ARBA00022525"/>
    </source>
</evidence>
<keyword evidence="19 24" id="KW-1015">Disulfide bond</keyword>
<dbReference type="GO" id="GO:0009986">
    <property type="term" value="C:cell surface"/>
    <property type="evidence" value="ECO:0007669"/>
    <property type="project" value="UniProtKB-SubCell"/>
</dbReference>
<feature type="domain" description="Ig-like" evidence="30">
    <location>
        <begin position="1019"/>
        <end position="1118"/>
    </location>
</feature>
<dbReference type="Gene3D" id="2.60.120.290">
    <property type="entry name" value="Spermadhesin, CUB domain"/>
    <property type="match status" value="2"/>
</dbReference>
<dbReference type="PANTHER" id="PTHR24255:SF25">
    <property type="entry name" value="COMPLEMENT C1R SUBCOMPONENT"/>
    <property type="match status" value="1"/>
</dbReference>
<dbReference type="InterPro" id="IPR013783">
    <property type="entry name" value="Ig-like_fold"/>
</dbReference>
<dbReference type="Pfam" id="PF07645">
    <property type="entry name" value="EGF_CA"/>
    <property type="match status" value="1"/>
</dbReference>
<evidence type="ECO:0000256" key="20">
    <source>
        <dbReference type="ARBA" id="ARBA00023180"/>
    </source>
</evidence>
<dbReference type="InterPro" id="IPR001881">
    <property type="entry name" value="EGF-like_Ca-bd_dom"/>
</dbReference>
<comment type="subcellular location">
    <subcellularLocation>
        <location evidence="2">Cell surface</location>
    </subcellularLocation>
    <subcellularLocation>
        <location evidence="3">Secreted</location>
    </subcellularLocation>
</comment>
<keyword evidence="14" id="KW-0378">Hydrolase</keyword>
<dbReference type="EMBL" id="CP026243">
    <property type="protein sequence ID" value="AWO96407.1"/>
    <property type="molecule type" value="Genomic_DNA"/>
</dbReference>
<comment type="catalytic activity">
    <reaction evidence="1">
        <text>Selective cleavage of Lys(or Arg)-|-Ile bond in complement subcomponent C1s to form the active form of C1s (EC 3.4.21.42).</text>
        <dbReference type="EC" id="3.4.21.41"/>
    </reaction>
</comment>
<dbReference type="PROSITE" id="PS50923">
    <property type="entry name" value="SUSHI"/>
    <property type="match status" value="2"/>
</dbReference>
<evidence type="ECO:0000256" key="18">
    <source>
        <dbReference type="ARBA" id="ARBA00022875"/>
    </source>
</evidence>
<evidence type="ECO:0000256" key="14">
    <source>
        <dbReference type="ARBA" id="ARBA00022801"/>
    </source>
</evidence>
<dbReference type="InterPro" id="IPR001254">
    <property type="entry name" value="Trypsin_dom"/>
</dbReference>
<dbReference type="SMART" id="SM00042">
    <property type="entry name" value="CUB"/>
    <property type="match status" value="2"/>
</dbReference>
<dbReference type="Pfam" id="PF07686">
    <property type="entry name" value="V-set"/>
    <property type="match status" value="1"/>
</dbReference>
<evidence type="ECO:0000256" key="27">
    <source>
        <dbReference type="SAM" id="Phobius"/>
    </source>
</evidence>
<comment type="caution">
    <text evidence="25">Lacks conserved residue(s) required for the propagation of feature annotation.</text>
</comment>
<dbReference type="GO" id="GO:0045087">
    <property type="term" value="P:innate immune response"/>
    <property type="evidence" value="ECO:0007669"/>
    <property type="project" value="UniProtKB-KW"/>
</dbReference>
<evidence type="ECO:0000259" key="29">
    <source>
        <dbReference type="PROSITE" id="PS50240"/>
    </source>
</evidence>
<evidence type="ECO:0000256" key="25">
    <source>
        <dbReference type="PROSITE-ProRule" id="PRU00302"/>
    </source>
</evidence>
<dbReference type="SMART" id="SM00409">
    <property type="entry name" value="IG"/>
    <property type="match status" value="1"/>
</dbReference>
<dbReference type="PANTHER" id="PTHR24255">
    <property type="entry name" value="COMPLEMENT COMPONENT 1, S SUBCOMPONENT-RELATED"/>
    <property type="match status" value="1"/>
</dbReference>
<feature type="disulfide bond" evidence="24">
    <location>
        <begin position="216"/>
        <end position="243"/>
    </location>
</feature>
<dbReference type="GO" id="GO:0005509">
    <property type="term" value="F:calcium ion binding"/>
    <property type="evidence" value="ECO:0007669"/>
    <property type="project" value="InterPro"/>
</dbReference>
<dbReference type="InterPro" id="IPR007110">
    <property type="entry name" value="Ig-like_dom"/>
</dbReference>
<evidence type="ECO:0000256" key="6">
    <source>
        <dbReference type="ARBA" id="ARBA00022536"/>
    </source>
</evidence>
<dbReference type="InterPro" id="IPR036179">
    <property type="entry name" value="Ig-like_dom_sf"/>
</dbReference>
<dbReference type="Pfam" id="PF00431">
    <property type="entry name" value="CUB"/>
    <property type="match status" value="2"/>
</dbReference>
<dbReference type="Gene3D" id="2.40.10.10">
    <property type="entry name" value="Trypsin-like serine proteases"/>
    <property type="match status" value="1"/>
</dbReference>
<keyword evidence="10" id="KW-0645">Protease</keyword>
<evidence type="ECO:0000313" key="32">
    <source>
        <dbReference type="EMBL" id="AWO96407.1"/>
    </source>
</evidence>
<dbReference type="EC" id="3.4.21.41" evidence="4"/>
<dbReference type="CDD" id="cd00033">
    <property type="entry name" value="CCP"/>
    <property type="match status" value="2"/>
</dbReference>
<dbReference type="SUPFAM" id="SSF49854">
    <property type="entry name" value="Spermadhesin, CUB domain"/>
    <property type="match status" value="2"/>
</dbReference>
<feature type="domain" description="CUB" evidence="28">
    <location>
        <begin position="43"/>
        <end position="166"/>
    </location>
</feature>
<evidence type="ECO:0000256" key="9">
    <source>
        <dbReference type="ARBA" id="ARBA00022659"/>
    </source>
</evidence>
<organism evidence="32 33">
    <name type="scientific">Scophthalmus maximus</name>
    <name type="common">Turbot</name>
    <name type="synonym">Psetta maxima</name>
    <dbReference type="NCBI Taxonomy" id="52904"/>
    <lineage>
        <taxon>Eukaryota</taxon>
        <taxon>Metazoa</taxon>
        <taxon>Chordata</taxon>
        <taxon>Craniata</taxon>
        <taxon>Vertebrata</taxon>
        <taxon>Euteleostomi</taxon>
        <taxon>Actinopterygii</taxon>
        <taxon>Neopterygii</taxon>
        <taxon>Teleostei</taxon>
        <taxon>Neoteleostei</taxon>
        <taxon>Acanthomorphata</taxon>
        <taxon>Carangaria</taxon>
        <taxon>Pleuronectiformes</taxon>
        <taxon>Pleuronectoidei</taxon>
        <taxon>Scophthalmidae</taxon>
        <taxon>Scophthalmus</taxon>
    </lineage>
</organism>
<keyword evidence="9 25" id="KW-0768">Sushi</keyword>
<dbReference type="PROSITE" id="PS01187">
    <property type="entry name" value="EGF_CA"/>
    <property type="match status" value="1"/>
</dbReference>
<evidence type="ECO:0000256" key="10">
    <source>
        <dbReference type="ARBA" id="ARBA00022670"/>
    </source>
</evidence>
<keyword evidence="5" id="KW-0964">Secreted</keyword>
<dbReference type="InterPro" id="IPR000859">
    <property type="entry name" value="CUB_dom"/>
</dbReference>
<dbReference type="InterPro" id="IPR035976">
    <property type="entry name" value="Sushi/SCR/CCP_sf"/>
</dbReference>
<evidence type="ECO:0000256" key="11">
    <source>
        <dbReference type="ARBA" id="ARBA00022723"/>
    </source>
</evidence>
<dbReference type="InterPro" id="IPR000742">
    <property type="entry name" value="EGF"/>
</dbReference>
<dbReference type="GO" id="GO:0004252">
    <property type="term" value="F:serine-type endopeptidase activity"/>
    <property type="evidence" value="ECO:0007669"/>
    <property type="project" value="UniProtKB-EC"/>
</dbReference>
<dbReference type="CDD" id="cd00041">
    <property type="entry name" value="CUB"/>
    <property type="match status" value="2"/>
</dbReference>
<keyword evidence="27" id="KW-0472">Membrane</keyword>
<keyword evidence="17" id="KW-0391">Immunity</keyword>
<keyword evidence="6" id="KW-0245">EGF-like domain</keyword>
<dbReference type="InterPro" id="IPR049883">
    <property type="entry name" value="NOTCH1_EGF-like"/>
</dbReference>
<evidence type="ECO:0000256" key="7">
    <source>
        <dbReference type="ARBA" id="ARBA00022553"/>
    </source>
</evidence>
<evidence type="ECO:0000256" key="26">
    <source>
        <dbReference type="SAM" id="MobiDB-lite"/>
    </source>
</evidence>
<dbReference type="AlphaFoldDB" id="A0A2U9AXS7"/>
<dbReference type="CDD" id="cd05771">
    <property type="entry name" value="IgC1_Tapasin_R"/>
    <property type="match status" value="1"/>
</dbReference>
<dbReference type="FunFam" id="2.60.120.290:FF:000012">
    <property type="entry name" value="mannan-binding lectin serine protease 1 isoform X1"/>
    <property type="match status" value="1"/>
</dbReference>
<dbReference type="GO" id="GO:0072562">
    <property type="term" value="C:blood microparticle"/>
    <property type="evidence" value="ECO:0007669"/>
    <property type="project" value="TreeGrafter"/>
</dbReference>
<evidence type="ECO:0000256" key="12">
    <source>
        <dbReference type="ARBA" id="ARBA00022729"/>
    </source>
</evidence>
<dbReference type="Gene3D" id="2.60.40.10">
    <property type="entry name" value="Immunoglobulins"/>
    <property type="match status" value="3"/>
</dbReference>